<proteinExistence type="inferred from homology"/>
<dbReference type="STRING" id="1449351.RISW2_21905"/>
<sequence length="464" mass="47582">MRQFLVAGSLALLVGGTPAPAQGIDENLVVVDQAGADNRADITQSGFGNVAGLEALPILQDGFWNDLSIVQENANNRIATEGAGLLQEGRFTTRSIHNAISIEQRSNANVVGEVRQLSLGVVPNGANMLGIVQRGGDENRIDAVSQVQLGGQAPQQMELQQTGAGNRIVRAAQTSLTTDRTEANVIRVTLAGDRNGQGALLGVAALPALASSTLVQEGGSIDMRGNGNFAELIVTGDDTAFGIRQGGRLNSVGAVVVTGDLNAIGLRQDGDENDIVLAPVDGDLNEIGIDQIGTNYAEVTLLDRASGNAVALRQQGGADGFVFVEGNDNRIAVEQDFLGGLGGDNTTSVQVTGAGNALEVQQAGRNRADVTVTGDANNSVGAFTAPGMPALAVGLVKQDGFDNVVQIGLTGNRNAVAAMQTGSLNLFDLVVTGDDNEALLLQSGSGNTARVGQTGIGNRASISQ</sequence>
<keyword evidence="2 3" id="KW-0732">Signal</keyword>
<protein>
    <recommendedName>
        <fullName evidence="6">Curlin</fullName>
    </recommendedName>
</protein>
<evidence type="ECO:0000313" key="4">
    <source>
        <dbReference type="EMBL" id="ETX26583.1"/>
    </source>
</evidence>
<comment type="similarity">
    <text evidence="1">Belongs to the CsgA/CsgB family.</text>
</comment>
<name>X7F1H8_9RHOB</name>
<reference evidence="4 5" key="1">
    <citation type="submission" date="2014-01" db="EMBL/GenBank/DDBJ databases">
        <title>Roseivivax isoporae LMG 25204 Genome Sequencing.</title>
        <authorList>
            <person name="Lai Q."/>
            <person name="Li G."/>
            <person name="Shao Z."/>
        </authorList>
    </citation>
    <scope>NUCLEOTIDE SEQUENCE [LARGE SCALE GENOMIC DNA]</scope>
    <source>
        <strain evidence="4 5">LMG 25204</strain>
    </source>
</reference>
<dbReference type="OrthoDB" id="7817250at2"/>
<evidence type="ECO:0000256" key="1">
    <source>
        <dbReference type="ARBA" id="ARBA00009766"/>
    </source>
</evidence>
<dbReference type="Pfam" id="PF07012">
    <property type="entry name" value="Curlin_rpt"/>
    <property type="match status" value="2"/>
</dbReference>
<dbReference type="Proteomes" id="UP000023430">
    <property type="component" value="Unassembled WGS sequence"/>
</dbReference>
<dbReference type="RefSeq" id="WP_043775378.1">
    <property type="nucleotide sequence ID" value="NZ_JAME01000076.1"/>
</dbReference>
<evidence type="ECO:0000256" key="3">
    <source>
        <dbReference type="SAM" id="SignalP"/>
    </source>
</evidence>
<feature type="chain" id="PRO_5004978062" description="Curlin" evidence="3">
    <location>
        <begin position="22"/>
        <end position="464"/>
    </location>
</feature>
<feature type="signal peptide" evidence="3">
    <location>
        <begin position="1"/>
        <end position="21"/>
    </location>
</feature>
<dbReference type="EMBL" id="JAME01000076">
    <property type="protein sequence ID" value="ETX26583.1"/>
    <property type="molecule type" value="Genomic_DNA"/>
</dbReference>
<dbReference type="InterPro" id="IPR009742">
    <property type="entry name" value="Curlin_rpt"/>
</dbReference>
<dbReference type="eggNOG" id="ENOG5032WTA">
    <property type="taxonomic scope" value="Bacteria"/>
</dbReference>
<evidence type="ECO:0000313" key="5">
    <source>
        <dbReference type="Proteomes" id="UP000023430"/>
    </source>
</evidence>
<dbReference type="GO" id="GO:0009289">
    <property type="term" value="C:pilus"/>
    <property type="evidence" value="ECO:0007669"/>
    <property type="project" value="InterPro"/>
</dbReference>
<accession>X7F1H8</accession>
<gene>
    <name evidence="4" type="ORF">RISW2_21905</name>
</gene>
<keyword evidence="5" id="KW-1185">Reference proteome</keyword>
<evidence type="ECO:0008006" key="6">
    <source>
        <dbReference type="Google" id="ProtNLM"/>
    </source>
</evidence>
<comment type="caution">
    <text evidence="4">The sequence shown here is derived from an EMBL/GenBank/DDBJ whole genome shotgun (WGS) entry which is preliminary data.</text>
</comment>
<organism evidence="4 5">
    <name type="scientific">Roseivivax isoporae LMG 25204</name>
    <dbReference type="NCBI Taxonomy" id="1449351"/>
    <lineage>
        <taxon>Bacteria</taxon>
        <taxon>Pseudomonadati</taxon>
        <taxon>Pseudomonadota</taxon>
        <taxon>Alphaproteobacteria</taxon>
        <taxon>Rhodobacterales</taxon>
        <taxon>Roseobacteraceae</taxon>
        <taxon>Roseivivax</taxon>
    </lineage>
</organism>
<dbReference type="GO" id="GO:0007155">
    <property type="term" value="P:cell adhesion"/>
    <property type="evidence" value="ECO:0007669"/>
    <property type="project" value="InterPro"/>
</dbReference>
<dbReference type="AlphaFoldDB" id="X7F1H8"/>
<evidence type="ECO:0000256" key="2">
    <source>
        <dbReference type="ARBA" id="ARBA00022729"/>
    </source>
</evidence>